<dbReference type="AlphaFoldDB" id="A0A0D0AFL3"/>
<keyword evidence="4" id="KW-1185">Reference proteome</keyword>
<keyword evidence="2" id="KW-0732">Signal</keyword>
<name>A0A0D0AFL3_9AGAM</name>
<accession>A0A0D0AFL3</accession>
<dbReference type="OrthoDB" id="10373900at2759"/>
<proteinExistence type="predicted"/>
<feature type="chain" id="PRO_5002218699" evidence="2">
    <location>
        <begin position="24"/>
        <end position="172"/>
    </location>
</feature>
<feature type="transmembrane region" description="Helical" evidence="1">
    <location>
        <begin position="144"/>
        <end position="162"/>
    </location>
</feature>
<keyword evidence="1" id="KW-0472">Membrane</keyword>
<sequence length="172" mass="19087">MNAAAILATIFFSKLCEVGRTSATDLYLRSPAATFRGPFAALRLCCEHCNLLVQHVSISTTQPSRFNTPPYKHWICSPPLKQWILKLPPTPSSPRSLASATLIEYTLGDSAGMTGKRSTGISVLSNLLPFSIIKSWEHLGSPTLTSLSIVTLCMPIILEFYYKKRSRTRVWL</sequence>
<keyword evidence="1" id="KW-1133">Transmembrane helix</keyword>
<dbReference type="Proteomes" id="UP000054485">
    <property type="component" value="Unassembled WGS sequence"/>
</dbReference>
<evidence type="ECO:0000256" key="2">
    <source>
        <dbReference type="SAM" id="SignalP"/>
    </source>
</evidence>
<dbReference type="InParanoid" id="A0A0D0AFL3"/>
<dbReference type="HOGENOM" id="CLU_1556295_0_0_1"/>
<dbReference type="EMBL" id="KN835487">
    <property type="protein sequence ID" value="KIK36939.1"/>
    <property type="molecule type" value="Genomic_DNA"/>
</dbReference>
<evidence type="ECO:0000313" key="3">
    <source>
        <dbReference type="EMBL" id="KIK36939.1"/>
    </source>
</evidence>
<reference evidence="4" key="2">
    <citation type="submission" date="2015-01" db="EMBL/GenBank/DDBJ databases">
        <title>Evolutionary Origins and Diversification of the Mycorrhizal Mutualists.</title>
        <authorList>
            <consortium name="DOE Joint Genome Institute"/>
            <consortium name="Mycorrhizal Genomics Consortium"/>
            <person name="Kohler A."/>
            <person name="Kuo A."/>
            <person name="Nagy L.G."/>
            <person name="Floudas D."/>
            <person name="Copeland A."/>
            <person name="Barry K.W."/>
            <person name="Cichocki N."/>
            <person name="Veneault-Fourrey C."/>
            <person name="LaButti K."/>
            <person name="Lindquist E.A."/>
            <person name="Lipzen A."/>
            <person name="Lundell T."/>
            <person name="Morin E."/>
            <person name="Murat C."/>
            <person name="Riley R."/>
            <person name="Ohm R."/>
            <person name="Sun H."/>
            <person name="Tunlid A."/>
            <person name="Henrissat B."/>
            <person name="Grigoriev I.V."/>
            <person name="Hibbett D.S."/>
            <person name="Martin F."/>
        </authorList>
    </citation>
    <scope>NUCLEOTIDE SEQUENCE [LARGE SCALE GENOMIC DNA]</scope>
    <source>
        <strain evidence="4">UH-Slu-Lm8-n1</strain>
    </source>
</reference>
<protein>
    <submittedName>
        <fullName evidence="3">Uncharacterized protein</fullName>
    </submittedName>
</protein>
<reference evidence="3 4" key="1">
    <citation type="submission" date="2014-04" db="EMBL/GenBank/DDBJ databases">
        <authorList>
            <consortium name="DOE Joint Genome Institute"/>
            <person name="Kuo A."/>
            <person name="Ruytinx J."/>
            <person name="Rineau F."/>
            <person name="Colpaert J."/>
            <person name="Kohler A."/>
            <person name="Nagy L.G."/>
            <person name="Floudas D."/>
            <person name="Copeland A."/>
            <person name="Barry K.W."/>
            <person name="Cichocki N."/>
            <person name="Veneault-Fourrey C."/>
            <person name="LaButti K."/>
            <person name="Lindquist E.A."/>
            <person name="Lipzen A."/>
            <person name="Lundell T."/>
            <person name="Morin E."/>
            <person name="Murat C."/>
            <person name="Sun H."/>
            <person name="Tunlid A."/>
            <person name="Henrissat B."/>
            <person name="Grigoriev I.V."/>
            <person name="Hibbett D.S."/>
            <person name="Martin F."/>
            <person name="Nordberg H.P."/>
            <person name="Cantor M.N."/>
            <person name="Hua S.X."/>
        </authorList>
    </citation>
    <scope>NUCLEOTIDE SEQUENCE [LARGE SCALE GENOMIC DNA]</scope>
    <source>
        <strain evidence="3 4">UH-Slu-Lm8-n1</strain>
    </source>
</reference>
<evidence type="ECO:0000256" key="1">
    <source>
        <dbReference type="SAM" id="Phobius"/>
    </source>
</evidence>
<keyword evidence="1" id="KW-0812">Transmembrane</keyword>
<feature type="signal peptide" evidence="2">
    <location>
        <begin position="1"/>
        <end position="23"/>
    </location>
</feature>
<evidence type="ECO:0000313" key="4">
    <source>
        <dbReference type="Proteomes" id="UP000054485"/>
    </source>
</evidence>
<gene>
    <name evidence="3" type="ORF">CY34DRAFT_485513</name>
</gene>
<organism evidence="3 4">
    <name type="scientific">Suillus luteus UH-Slu-Lm8-n1</name>
    <dbReference type="NCBI Taxonomy" id="930992"/>
    <lineage>
        <taxon>Eukaryota</taxon>
        <taxon>Fungi</taxon>
        <taxon>Dikarya</taxon>
        <taxon>Basidiomycota</taxon>
        <taxon>Agaricomycotina</taxon>
        <taxon>Agaricomycetes</taxon>
        <taxon>Agaricomycetidae</taxon>
        <taxon>Boletales</taxon>
        <taxon>Suillineae</taxon>
        <taxon>Suillaceae</taxon>
        <taxon>Suillus</taxon>
    </lineage>
</organism>